<dbReference type="Pfam" id="PF03992">
    <property type="entry name" value="ABM"/>
    <property type="match status" value="1"/>
</dbReference>
<keyword evidence="3" id="KW-1185">Reference proteome</keyword>
<dbReference type="GO" id="GO:0004497">
    <property type="term" value="F:monooxygenase activity"/>
    <property type="evidence" value="ECO:0007669"/>
    <property type="project" value="UniProtKB-KW"/>
</dbReference>
<protein>
    <submittedName>
        <fullName evidence="2">Antibiotic biosynthesis monooxygenase</fullName>
    </submittedName>
</protein>
<gene>
    <name evidence="2" type="ORF">WKI71_10975</name>
</gene>
<dbReference type="Proteomes" id="UP001376459">
    <property type="component" value="Unassembled WGS sequence"/>
</dbReference>
<evidence type="ECO:0000259" key="1">
    <source>
        <dbReference type="Pfam" id="PF03992"/>
    </source>
</evidence>
<reference evidence="2 3" key="1">
    <citation type="submission" date="2024-03" db="EMBL/GenBank/DDBJ databases">
        <title>Novel Streptomyces species of biotechnological and ecological value are a feature of Machair soil.</title>
        <authorList>
            <person name="Prole J.R."/>
            <person name="Goodfellow M."/>
            <person name="Allenby N."/>
            <person name="Ward A.C."/>
        </authorList>
    </citation>
    <scope>NUCLEOTIDE SEQUENCE [LARGE SCALE GENOMIC DNA]</scope>
    <source>
        <strain evidence="2 3">MS1.AVA.1</strain>
    </source>
</reference>
<evidence type="ECO:0000313" key="3">
    <source>
        <dbReference type="Proteomes" id="UP001376459"/>
    </source>
</evidence>
<dbReference type="InterPro" id="IPR011008">
    <property type="entry name" value="Dimeric_a/b-barrel"/>
</dbReference>
<proteinExistence type="predicted"/>
<dbReference type="SUPFAM" id="SSF54909">
    <property type="entry name" value="Dimeric alpha+beta barrel"/>
    <property type="match status" value="2"/>
</dbReference>
<dbReference type="Gene3D" id="3.30.70.100">
    <property type="match status" value="2"/>
</dbReference>
<keyword evidence="2" id="KW-0560">Oxidoreductase</keyword>
<feature type="domain" description="ABM" evidence="1">
    <location>
        <begin position="128"/>
        <end position="194"/>
    </location>
</feature>
<name>A0ABU8UIS0_9ACTN</name>
<sequence length="261" mass="29105">MTRRTDAHPDLTRPEIGAPFFSTWRVGTPLRQQQTVEAIAGTWQRRPWPTDGLLGYHVYTGHDAATLLHYSQWRSDQAYEAFVKTHRQERNDAIDTAVPGIERLGLGRYRHYRSGTREGDTRVPGCIVIVDIEFEGPDPDRQRAWVDAVFEALESEPNPHSGGISAHFHLSTDGTRVLNYAEWESAAAHIDALAAPGSGIGSATELWHRVQTWPGLKSSTVSRYDHAVGLVPARRLPSPKSSTVWTKKVFGETVDACWTSP</sequence>
<comment type="caution">
    <text evidence="2">The sequence shown here is derived from an EMBL/GenBank/DDBJ whole genome shotgun (WGS) entry which is preliminary data.</text>
</comment>
<evidence type="ECO:0000313" key="2">
    <source>
        <dbReference type="EMBL" id="MEJ8668819.1"/>
    </source>
</evidence>
<organism evidence="2 3">
    <name type="scientific">Streptomyces machairae</name>
    <dbReference type="NCBI Taxonomy" id="3134109"/>
    <lineage>
        <taxon>Bacteria</taxon>
        <taxon>Bacillati</taxon>
        <taxon>Actinomycetota</taxon>
        <taxon>Actinomycetes</taxon>
        <taxon>Kitasatosporales</taxon>
        <taxon>Streptomycetaceae</taxon>
        <taxon>Streptomyces</taxon>
    </lineage>
</organism>
<dbReference type="InterPro" id="IPR007138">
    <property type="entry name" value="ABM_dom"/>
</dbReference>
<dbReference type="EMBL" id="JBBKAK010000001">
    <property type="protein sequence ID" value="MEJ8668819.1"/>
    <property type="molecule type" value="Genomic_DNA"/>
</dbReference>
<keyword evidence="2" id="KW-0503">Monooxygenase</keyword>
<accession>A0ABU8UIS0</accession>